<evidence type="ECO:0000256" key="1">
    <source>
        <dbReference type="SAM" id="Phobius"/>
    </source>
</evidence>
<feature type="transmembrane region" description="Helical" evidence="1">
    <location>
        <begin position="44"/>
        <end position="63"/>
    </location>
</feature>
<keyword evidence="1" id="KW-0812">Transmembrane</keyword>
<feature type="transmembrane region" description="Helical" evidence="1">
    <location>
        <begin position="12"/>
        <end position="32"/>
    </location>
</feature>
<keyword evidence="1" id="KW-0472">Membrane</keyword>
<dbReference type="RefSeq" id="WP_190615800.1">
    <property type="nucleotide sequence ID" value="NZ_AP018712.1"/>
</dbReference>
<dbReference type="AlphaFoldDB" id="A0A7G1G2V0"/>
<reference evidence="2 3" key="1">
    <citation type="submission" date="2018-06" db="EMBL/GenBank/DDBJ databases">
        <title>Genome sequencing of Oceanotoga sp. sy52.</title>
        <authorList>
            <person name="Mori K."/>
        </authorList>
    </citation>
    <scope>NUCLEOTIDE SEQUENCE [LARGE SCALE GENOMIC DNA]</scope>
    <source>
        <strain evidence="3">sy52</strain>
    </source>
</reference>
<dbReference type="KEGG" id="ocy:OSSY52_08710"/>
<keyword evidence="1" id="KW-1133">Transmembrane helix</keyword>
<evidence type="ECO:0000313" key="2">
    <source>
        <dbReference type="EMBL" id="BBE30730.1"/>
    </source>
</evidence>
<feature type="transmembrane region" description="Helical" evidence="1">
    <location>
        <begin position="93"/>
        <end position="112"/>
    </location>
</feature>
<evidence type="ECO:0000313" key="3">
    <source>
        <dbReference type="Proteomes" id="UP000516361"/>
    </source>
</evidence>
<name>A0A7G1G2V0_9BACT</name>
<protein>
    <submittedName>
        <fullName evidence="2">Uncharacterized protein</fullName>
    </submittedName>
</protein>
<dbReference type="InParanoid" id="A0A7G1G2V0"/>
<dbReference type="Proteomes" id="UP000516361">
    <property type="component" value="Chromosome"/>
</dbReference>
<feature type="transmembrane region" description="Helical" evidence="1">
    <location>
        <begin position="70"/>
        <end position="87"/>
    </location>
</feature>
<proteinExistence type="predicted"/>
<sequence length="125" mass="14120">MKTKNDGCLTSFLVFIIVISGIALLINIIFINNPSSNLSVSHTLVMNNLILTSLQIVAALLMLMREKIGVYMYIFIGITNAIITFIFGKNLKMTLISIAFLMIPYIILYFLLRRNKKMNSAKNID</sequence>
<accession>A0A7G1G2V0</accession>
<dbReference type="EMBL" id="AP018712">
    <property type="protein sequence ID" value="BBE30730.1"/>
    <property type="molecule type" value="Genomic_DNA"/>
</dbReference>
<gene>
    <name evidence="2" type="ORF">OSSY52_08710</name>
</gene>
<keyword evidence="3" id="KW-1185">Reference proteome</keyword>
<organism evidence="2 3">
    <name type="scientific">Tepiditoga spiralis</name>
    <dbReference type="NCBI Taxonomy" id="2108365"/>
    <lineage>
        <taxon>Bacteria</taxon>
        <taxon>Thermotogati</taxon>
        <taxon>Thermotogota</taxon>
        <taxon>Thermotogae</taxon>
        <taxon>Petrotogales</taxon>
        <taxon>Petrotogaceae</taxon>
        <taxon>Tepiditoga</taxon>
    </lineage>
</organism>